<evidence type="ECO:0000313" key="2">
    <source>
        <dbReference type="Proteomes" id="UP001215598"/>
    </source>
</evidence>
<evidence type="ECO:0000313" key="1">
    <source>
        <dbReference type="EMBL" id="KAJ7752564.1"/>
    </source>
</evidence>
<name>A0AAD7IYQ3_9AGAR</name>
<reference evidence="1" key="1">
    <citation type="submission" date="2023-03" db="EMBL/GenBank/DDBJ databases">
        <title>Massive genome expansion in bonnet fungi (Mycena s.s.) driven by repeated elements and novel gene families across ecological guilds.</title>
        <authorList>
            <consortium name="Lawrence Berkeley National Laboratory"/>
            <person name="Harder C.B."/>
            <person name="Miyauchi S."/>
            <person name="Viragh M."/>
            <person name="Kuo A."/>
            <person name="Thoen E."/>
            <person name="Andreopoulos B."/>
            <person name="Lu D."/>
            <person name="Skrede I."/>
            <person name="Drula E."/>
            <person name="Henrissat B."/>
            <person name="Morin E."/>
            <person name="Kohler A."/>
            <person name="Barry K."/>
            <person name="LaButti K."/>
            <person name="Morin E."/>
            <person name="Salamov A."/>
            <person name="Lipzen A."/>
            <person name="Mereny Z."/>
            <person name="Hegedus B."/>
            <person name="Baldrian P."/>
            <person name="Stursova M."/>
            <person name="Weitz H."/>
            <person name="Taylor A."/>
            <person name="Grigoriev I.V."/>
            <person name="Nagy L.G."/>
            <person name="Martin F."/>
            <person name="Kauserud H."/>
        </authorList>
    </citation>
    <scope>NUCLEOTIDE SEQUENCE</scope>
    <source>
        <strain evidence="1">CBHHK182m</strain>
    </source>
</reference>
<proteinExistence type="predicted"/>
<keyword evidence="2" id="KW-1185">Reference proteome</keyword>
<dbReference type="AlphaFoldDB" id="A0AAD7IYQ3"/>
<accession>A0AAD7IYQ3</accession>
<dbReference type="InterPro" id="IPR032675">
    <property type="entry name" value="LRR_dom_sf"/>
</dbReference>
<dbReference type="Proteomes" id="UP001215598">
    <property type="component" value="Unassembled WGS sequence"/>
</dbReference>
<sequence>MSARDMPEELWLLVFKNVPPEALQAISLTHRAFCWITRPLIFVHLKFHPYCIHSANGTLLLPQKEHIDMALERLDFWSSDRIAPSVRSCTITSWRYTGQSLPSTWTTSQTPHVLLNHFLARIARLAGVKEIHVHDVYFTQMAITKLCRLPALTSFHVIQFVNGPSLEVTSDVLSISRLTVKSTLESAGGLTRWMLLLRPDSLLELDIHCNLRVFCVDLPSIPPFPRVHKLSIDLNFAAMSSNVAIFVKFPGVHTLTINGHGRLSESPQDLEILPALTEYRGSVVPLATFLHTPKLTNLTIDYCSPDDFVTRLQSVHRTLNITSLEIEFDRCDHEKLRTLCDLLPHLTELRLAIAVEIDKGENEEDTSLQTSFFQALLEAPGLTQTLEQLSICWVFKFYSYELPPDGGEPPNFSEIRAVLVARCPALKSLWIDGHEFVFRWRQAVDGTTLEEFSDDHSECLLSSWRQ</sequence>
<organism evidence="1 2">
    <name type="scientific">Mycena metata</name>
    <dbReference type="NCBI Taxonomy" id="1033252"/>
    <lineage>
        <taxon>Eukaryota</taxon>
        <taxon>Fungi</taxon>
        <taxon>Dikarya</taxon>
        <taxon>Basidiomycota</taxon>
        <taxon>Agaricomycotina</taxon>
        <taxon>Agaricomycetes</taxon>
        <taxon>Agaricomycetidae</taxon>
        <taxon>Agaricales</taxon>
        <taxon>Marasmiineae</taxon>
        <taxon>Mycenaceae</taxon>
        <taxon>Mycena</taxon>
    </lineage>
</organism>
<gene>
    <name evidence="1" type="ORF">B0H16DRAFT_786868</name>
</gene>
<dbReference type="SUPFAM" id="SSF52047">
    <property type="entry name" value="RNI-like"/>
    <property type="match status" value="1"/>
</dbReference>
<dbReference type="EMBL" id="JARKIB010000058">
    <property type="protein sequence ID" value="KAJ7752564.1"/>
    <property type="molecule type" value="Genomic_DNA"/>
</dbReference>
<dbReference type="Gene3D" id="3.80.10.10">
    <property type="entry name" value="Ribonuclease Inhibitor"/>
    <property type="match status" value="1"/>
</dbReference>
<comment type="caution">
    <text evidence="1">The sequence shown here is derived from an EMBL/GenBank/DDBJ whole genome shotgun (WGS) entry which is preliminary data.</text>
</comment>
<evidence type="ECO:0008006" key="3">
    <source>
        <dbReference type="Google" id="ProtNLM"/>
    </source>
</evidence>
<protein>
    <recommendedName>
        <fullName evidence="3">F-box domain-containing protein</fullName>
    </recommendedName>
</protein>